<dbReference type="RefSeq" id="WP_105530585.1">
    <property type="nucleotide sequence ID" value="NZ_PUGF01000003.1"/>
</dbReference>
<proteinExistence type="predicted"/>
<dbReference type="SUPFAM" id="SSF53474">
    <property type="entry name" value="alpha/beta-Hydrolases"/>
    <property type="match status" value="1"/>
</dbReference>
<gene>
    <name evidence="1" type="ORF">S2091_0874</name>
</gene>
<organism evidence="1 2">
    <name type="scientific">Solimicrobium silvestre</name>
    <dbReference type="NCBI Taxonomy" id="2099400"/>
    <lineage>
        <taxon>Bacteria</taxon>
        <taxon>Pseudomonadati</taxon>
        <taxon>Pseudomonadota</taxon>
        <taxon>Betaproteobacteria</taxon>
        <taxon>Burkholderiales</taxon>
        <taxon>Oxalobacteraceae</taxon>
        <taxon>Solimicrobium</taxon>
    </lineage>
</organism>
<dbReference type="Gene3D" id="3.40.50.1820">
    <property type="entry name" value="alpha/beta hydrolase"/>
    <property type="match status" value="1"/>
</dbReference>
<evidence type="ECO:0000313" key="1">
    <source>
        <dbReference type="EMBL" id="PRC94253.1"/>
    </source>
</evidence>
<evidence type="ECO:0000313" key="2">
    <source>
        <dbReference type="Proteomes" id="UP000237839"/>
    </source>
</evidence>
<dbReference type="Proteomes" id="UP000237839">
    <property type="component" value="Unassembled WGS sequence"/>
</dbReference>
<comment type="caution">
    <text evidence="1">The sequence shown here is derived from an EMBL/GenBank/DDBJ whole genome shotgun (WGS) entry which is preliminary data.</text>
</comment>
<sequence>MGENVFSPLRTLIVPGLNNSGPGHWQTHWQLRYPHFERVEQVCWDTPELLVWSEQLRQSLLSDNRPTLIAAHSFGCLATVHCANSGAPNLIGALLVAPADPEKFGLEKVLLGARLHCPSIVVGSTDDPWMASDRAIYWASQWGSEFVNAGALGHINAESDLGHWEFGLLQIQRLISAARG</sequence>
<keyword evidence="1" id="KW-0378">Hydrolase</keyword>
<keyword evidence="2" id="KW-1185">Reference proteome</keyword>
<name>A0A2S9H2T8_9BURK</name>
<dbReference type="Pfam" id="PF06821">
    <property type="entry name" value="Ser_hydrolase"/>
    <property type="match status" value="1"/>
</dbReference>
<dbReference type="EMBL" id="PUGF01000003">
    <property type="protein sequence ID" value="PRC94253.1"/>
    <property type="molecule type" value="Genomic_DNA"/>
</dbReference>
<accession>A0A2S9H2T8</accession>
<dbReference type="InterPro" id="IPR029058">
    <property type="entry name" value="AB_hydrolase_fold"/>
</dbReference>
<dbReference type="GO" id="GO:0016787">
    <property type="term" value="F:hydrolase activity"/>
    <property type="evidence" value="ECO:0007669"/>
    <property type="project" value="UniProtKB-KW"/>
</dbReference>
<dbReference type="InterPro" id="IPR010662">
    <property type="entry name" value="RBBP9/YdeN"/>
</dbReference>
<dbReference type="OrthoDB" id="9804993at2"/>
<dbReference type="AlphaFoldDB" id="A0A2S9H2T8"/>
<protein>
    <submittedName>
        <fullName evidence="1">Putative esterase of the alpha/beta hydrolase fold</fullName>
    </submittedName>
</protein>
<reference evidence="1 2" key="1">
    <citation type="submission" date="2018-02" db="EMBL/GenBank/DDBJ databases">
        <title>Solimicrobium silvestre gen. nov., sp. nov., isolated from alpine forest soil.</title>
        <authorList>
            <person name="Margesin R."/>
            <person name="Albuquerque L."/>
            <person name="Zhang D.-C."/>
            <person name="Froufe H.J.C."/>
            <person name="Severino R."/>
            <person name="Roxo I."/>
            <person name="Egas C."/>
            <person name="Da Costa M.S."/>
        </authorList>
    </citation>
    <scope>NUCLEOTIDE SEQUENCE [LARGE SCALE GENOMIC DNA]</scope>
    <source>
        <strain evidence="1 2">S20-91</strain>
    </source>
</reference>